<dbReference type="Gene3D" id="3.40.50.360">
    <property type="match status" value="1"/>
</dbReference>
<gene>
    <name evidence="4" type="ORF">NCTC10719_01183</name>
</gene>
<evidence type="ECO:0000313" key="4">
    <source>
        <dbReference type="EMBL" id="SQB59474.1"/>
    </source>
</evidence>
<evidence type="ECO:0000259" key="3">
    <source>
        <dbReference type="Pfam" id="PF03358"/>
    </source>
</evidence>
<dbReference type="PANTHER" id="PTHR43278">
    <property type="entry name" value="NAD(P)H-DEPENDENT FMN-CONTAINING OXIDOREDUCTASE YWQN-RELATED"/>
    <property type="match status" value="1"/>
</dbReference>
<dbReference type="PANTHER" id="PTHR43278:SF2">
    <property type="entry name" value="IRON-SULFUR FLAVOPROTEIN"/>
    <property type="match status" value="1"/>
</dbReference>
<dbReference type="Proteomes" id="UP000249986">
    <property type="component" value="Unassembled WGS sequence"/>
</dbReference>
<protein>
    <submittedName>
        <fullName evidence="4">4Fe-4S ferredoxin-domain protein (NADPH-dependent FMN reductase family)</fullName>
    </submittedName>
</protein>
<feature type="domain" description="NADPH-dependent FMN reductase-like" evidence="3">
    <location>
        <begin position="1"/>
        <end position="149"/>
    </location>
</feature>
<accession>A0A2X2Y5Q4</accession>
<evidence type="ECO:0000313" key="5">
    <source>
        <dbReference type="Proteomes" id="UP000249986"/>
    </source>
</evidence>
<reference evidence="4 5" key="1">
    <citation type="submission" date="2018-06" db="EMBL/GenBank/DDBJ databases">
        <authorList>
            <consortium name="Pathogen Informatics"/>
            <person name="Doyle S."/>
        </authorList>
    </citation>
    <scope>NUCLEOTIDE SEQUENCE [LARGE SCALE GENOMIC DNA]</scope>
    <source>
        <strain evidence="4 5">NCTC10719</strain>
    </source>
</reference>
<dbReference type="InterPro" id="IPR005025">
    <property type="entry name" value="FMN_Rdtase-like_dom"/>
</dbReference>
<dbReference type="InterPro" id="IPR029039">
    <property type="entry name" value="Flavoprotein-like_sf"/>
</dbReference>
<dbReference type="SUPFAM" id="SSF52218">
    <property type="entry name" value="Flavoproteins"/>
    <property type="match status" value="1"/>
</dbReference>
<proteinExistence type="predicted"/>
<evidence type="ECO:0000256" key="1">
    <source>
        <dbReference type="ARBA" id="ARBA00022630"/>
    </source>
</evidence>
<dbReference type="GO" id="GO:0016491">
    <property type="term" value="F:oxidoreductase activity"/>
    <property type="evidence" value="ECO:0007669"/>
    <property type="project" value="InterPro"/>
</dbReference>
<dbReference type="EMBL" id="UAWG01000005">
    <property type="protein sequence ID" value="SQB59474.1"/>
    <property type="molecule type" value="Genomic_DNA"/>
</dbReference>
<dbReference type="InterPro" id="IPR051796">
    <property type="entry name" value="ISF_SsuE-like"/>
</dbReference>
<evidence type="ECO:0000256" key="2">
    <source>
        <dbReference type="ARBA" id="ARBA00022643"/>
    </source>
</evidence>
<name>A0A2X2Y5Q4_CLOPF</name>
<sequence length="242" mass="28164">MKVFAYVGSPRGEKSLGVQFIQMVKEKIESMDNSIEFNIFRDDQLNIKEHTGSIMDFNNGQSLYNDDMKIIEEEMLSSDFIILISPVYAHNVSSQMKKFIDRISYWLHLFKLSGKFGYAVSIADNNGIDYVSDYLKKVMQYMGIYVLGTTGIQGNKLASDVNTLQSYANHLAKKILISETIEEIDTEYEQESFFKNQKNMYLKSDTKSKEKDFWEKNGYFEFNTFEELFISKLKQFKGNKIK</sequence>
<dbReference type="Pfam" id="PF03358">
    <property type="entry name" value="FMN_red"/>
    <property type="match status" value="1"/>
</dbReference>
<dbReference type="RefSeq" id="WP_111926196.1">
    <property type="nucleotide sequence ID" value="NZ_JAALNA010000096.1"/>
</dbReference>
<keyword evidence="1" id="KW-0285">Flavoprotein</keyword>
<organism evidence="4 5">
    <name type="scientific">Clostridium perfringens</name>
    <dbReference type="NCBI Taxonomy" id="1502"/>
    <lineage>
        <taxon>Bacteria</taxon>
        <taxon>Bacillati</taxon>
        <taxon>Bacillota</taxon>
        <taxon>Clostridia</taxon>
        <taxon>Eubacteriales</taxon>
        <taxon>Clostridiaceae</taxon>
        <taxon>Clostridium</taxon>
    </lineage>
</organism>
<keyword evidence="2" id="KW-0288">FMN</keyword>
<dbReference type="AlphaFoldDB" id="A0A2X2Y5Q4"/>